<name>A0A124IVV0_9BACL</name>
<feature type="region of interest" description="Disordered" evidence="1">
    <location>
        <begin position="1"/>
        <end position="20"/>
    </location>
</feature>
<dbReference type="EMBL" id="LPVJ01000052">
    <property type="protein sequence ID" value="KUO95391.1"/>
    <property type="molecule type" value="Genomic_DNA"/>
</dbReference>
<comment type="caution">
    <text evidence="2">The sequence shown here is derived from an EMBL/GenBank/DDBJ whole genome shotgun (WGS) entry which is preliminary data.</text>
</comment>
<evidence type="ECO:0000313" key="3">
    <source>
        <dbReference type="Proteomes" id="UP000053557"/>
    </source>
</evidence>
<protein>
    <submittedName>
        <fullName evidence="2">Uncharacterized protein</fullName>
    </submittedName>
</protein>
<proteinExistence type="predicted"/>
<dbReference type="RefSeq" id="WP_067717584.1">
    <property type="nucleotide sequence ID" value="NZ_LPVJ01000052.1"/>
</dbReference>
<evidence type="ECO:0000256" key="1">
    <source>
        <dbReference type="SAM" id="MobiDB-lite"/>
    </source>
</evidence>
<keyword evidence="3" id="KW-1185">Reference proteome</keyword>
<accession>A0A124IVV0</accession>
<dbReference type="AlphaFoldDB" id="A0A124IVV0"/>
<sequence length="120" mass="13719">MSTKNSSSNQSVHKDDKKAVHFQAQQQLQFEQQKLQISTTLEQALQDIQQATQSENTQQLPEIQKSLQMAALQTQQLQPPNTPQPQIQQQLEQVQQQITQAAQTLKMIQDLSAHHDSFMK</sequence>
<dbReference type="Proteomes" id="UP000053557">
    <property type="component" value="Unassembled WGS sequence"/>
</dbReference>
<reference evidence="2 3" key="1">
    <citation type="submission" date="2015-12" db="EMBL/GenBank/DDBJ databases">
        <title>Draft genome sequence of Acidibacillus ferrooxidans ITV001, isolated from a chalcopyrite acid mine drainage site in Brazil.</title>
        <authorList>
            <person name="Dall'Agnol H."/>
            <person name="Nancucheo I."/>
            <person name="Johnson B."/>
            <person name="Oliveira R."/>
            <person name="Leite L."/>
            <person name="Pylro V."/>
            <person name="Nunes G.L."/>
            <person name="Tzotzos G."/>
            <person name="Fernandes G.R."/>
            <person name="Dutra J."/>
            <person name="Orellana S.C."/>
            <person name="Oliveira G."/>
        </authorList>
    </citation>
    <scope>NUCLEOTIDE SEQUENCE [LARGE SCALE GENOMIC DNA]</scope>
    <source>
        <strain evidence="3">ITV01</strain>
    </source>
</reference>
<evidence type="ECO:0000313" key="2">
    <source>
        <dbReference type="EMBL" id="KUO95391.1"/>
    </source>
</evidence>
<gene>
    <name evidence="2" type="ORF">ATW55_11090</name>
</gene>
<feature type="compositionally biased region" description="Polar residues" evidence="1">
    <location>
        <begin position="1"/>
        <end position="11"/>
    </location>
</feature>
<organism evidence="2 3">
    <name type="scientific">Ferroacidibacillus organovorans</name>
    <dbReference type="NCBI Taxonomy" id="1765683"/>
    <lineage>
        <taxon>Bacteria</taxon>
        <taxon>Bacillati</taxon>
        <taxon>Bacillota</taxon>
        <taxon>Bacilli</taxon>
        <taxon>Bacillales</taxon>
        <taxon>Alicyclobacillaceae</taxon>
        <taxon>Ferroacidibacillus</taxon>
    </lineage>
</organism>